<organism evidence="1 2">
    <name type="scientific">Acrobeloides nanus</name>
    <dbReference type="NCBI Taxonomy" id="290746"/>
    <lineage>
        <taxon>Eukaryota</taxon>
        <taxon>Metazoa</taxon>
        <taxon>Ecdysozoa</taxon>
        <taxon>Nematoda</taxon>
        <taxon>Chromadorea</taxon>
        <taxon>Rhabditida</taxon>
        <taxon>Tylenchina</taxon>
        <taxon>Cephalobomorpha</taxon>
        <taxon>Cephaloboidea</taxon>
        <taxon>Cephalobidae</taxon>
        <taxon>Acrobeloides</taxon>
    </lineage>
</organism>
<name>A0A914DPA6_9BILA</name>
<dbReference type="Pfam" id="PF10036">
    <property type="entry name" value="RLL"/>
    <property type="match status" value="1"/>
</dbReference>
<dbReference type="AlphaFoldDB" id="A0A914DPA6"/>
<evidence type="ECO:0000313" key="2">
    <source>
        <dbReference type="WBParaSite" id="ACRNAN_scaffold310.g21295.t1"/>
    </source>
</evidence>
<dbReference type="PANTHER" id="PTHR15924">
    <property type="entry name" value="CLE"/>
    <property type="match status" value="1"/>
</dbReference>
<accession>A0A914DPA6</accession>
<keyword evidence="1" id="KW-1185">Reference proteome</keyword>
<protein>
    <submittedName>
        <fullName evidence="2">Uncharacterized protein</fullName>
    </submittedName>
</protein>
<sequence length="246" mass="27830">MSRLKLKSIGIEANLNIQDDVQFYELLKFLDSNYFHAPNFTFSNEAETFALDVEQFLLELKCPYNLKNHDRRVIADWLIDKAIDKAYAIEGCSDITSGTIAMLQNQVEKESSLIQSLATLDIHGAQFKKELEELAKLVNIVPHPNHLVTLLAVEKFIEQSIVNAVEPMETDGKDASDQGKSFALNRFDLGVRSSGNQKVDLAVRALRLIHVHRLRELQTQINELMVRIQKLTANPKADLKLGRVGF</sequence>
<reference evidence="2" key="1">
    <citation type="submission" date="2022-11" db="UniProtKB">
        <authorList>
            <consortium name="WormBaseParasite"/>
        </authorList>
    </citation>
    <scope>IDENTIFICATION</scope>
</reference>
<dbReference type="WBParaSite" id="ACRNAN_scaffold310.g21295.t1">
    <property type="protein sequence ID" value="ACRNAN_scaffold310.g21295.t1"/>
    <property type="gene ID" value="ACRNAN_scaffold310.g21295"/>
</dbReference>
<evidence type="ECO:0000313" key="1">
    <source>
        <dbReference type="Proteomes" id="UP000887540"/>
    </source>
</evidence>
<proteinExistence type="predicted"/>
<dbReference type="InterPro" id="IPR019265">
    <property type="entry name" value="RTRAF"/>
</dbReference>
<dbReference type="Proteomes" id="UP000887540">
    <property type="component" value="Unplaced"/>
</dbReference>